<evidence type="ECO:0000256" key="4">
    <source>
        <dbReference type="ARBA" id="ARBA00023136"/>
    </source>
</evidence>
<organism evidence="7 8">
    <name type="scientific">Micromonospora polyrhachis</name>
    <dbReference type="NCBI Taxonomy" id="1282883"/>
    <lineage>
        <taxon>Bacteria</taxon>
        <taxon>Bacillati</taxon>
        <taxon>Actinomycetota</taxon>
        <taxon>Actinomycetes</taxon>
        <taxon>Micromonosporales</taxon>
        <taxon>Micromonosporaceae</taxon>
        <taxon>Micromonospora</taxon>
    </lineage>
</organism>
<dbReference type="GO" id="GO:0071944">
    <property type="term" value="C:cell periphery"/>
    <property type="evidence" value="ECO:0007669"/>
    <property type="project" value="UniProtKB-ARBA"/>
</dbReference>
<evidence type="ECO:0000256" key="3">
    <source>
        <dbReference type="ARBA" id="ARBA00022989"/>
    </source>
</evidence>
<evidence type="ECO:0000256" key="5">
    <source>
        <dbReference type="SAM" id="MobiDB-lite"/>
    </source>
</evidence>
<feature type="compositionally biased region" description="Polar residues" evidence="5">
    <location>
        <begin position="1"/>
        <end position="14"/>
    </location>
</feature>
<evidence type="ECO:0000313" key="8">
    <source>
        <dbReference type="Proteomes" id="UP000578819"/>
    </source>
</evidence>
<feature type="region of interest" description="Disordered" evidence="5">
    <location>
        <begin position="195"/>
        <end position="254"/>
    </location>
</feature>
<evidence type="ECO:0000256" key="6">
    <source>
        <dbReference type="SAM" id="Phobius"/>
    </source>
</evidence>
<keyword evidence="3 6" id="KW-1133">Transmembrane helix</keyword>
<proteinExistence type="predicted"/>
<comment type="subcellular location">
    <subcellularLocation>
        <location evidence="1">Membrane</location>
        <topology evidence="1">Single-pass membrane protein</topology>
    </subcellularLocation>
</comment>
<dbReference type="AlphaFoldDB" id="A0A7W7SP29"/>
<reference evidence="7 8" key="1">
    <citation type="submission" date="2020-08" db="EMBL/GenBank/DDBJ databases">
        <title>Sequencing the genomes of 1000 actinobacteria strains.</title>
        <authorList>
            <person name="Klenk H.-P."/>
        </authorList>
    </citation>
    <scope>NUCLEOTIDE SEQUENCE [LARGE SCALE GENOMIC DNA]</scope>
    <source>
        <strain evidence="7 8">DSM 45886</strain>
    </source>
</reference>
<sequence>MPNFTEQADFSQGVLTGDEPDDGGGQGSLSAGYVPGNGEVIMLVRRVGARLAVVAGLSAGLLGLGTAPALAADDRVKVSVSSSIVAGSSAGAANVSMSRREDGCVDVRIGLSIKLSGLEADQVRVAIAVDGDWQLVGVSGGGDGLVAVTPTAPAKPRLCKGKSASLRFRLAFLPGAPAGRATVVAEAYDEDGSVLGRDSDTTKVVSTATSSPTRTPSASPTSTPPPVESPDAGSPDAEAPTTQPALASASKEDDGGSFGVGAVVMILGVAMVGIGVALLVVLLRRRGREASATDPTAPSGVYASGVYRSGSQPAGGSHPAGPNYPPPPGPNYPPPPGQGYPPPPGQGYPPPAGGGDSTVIMPRMPR</sequence>
<dbReference type="RefSeq" id="WP_184534135.1">
    <property type="nucleotide sequence ID" value="NZ_JACHJW010000001.1"/>
</dbReference>
<feature type="transmembrane region" description="Helical" evidence="6">
    <location>
        <begin position="258"/>
        <end position="283"/>
    </location>
</feature>
<evidence type="ECO:0000256" key="1">
    <source>
        <dbReference type="ARBA" id="ARBA00004167"/>
    </source>
</evidence>
<dbReference type="GO" id="GO:0016020">
    <property type="term" value="C:membrane"/>
    <property type="evidence" value="ECO:0007669"/>
    <property type="project" value="UniProtKB-SubCell"/>
</dbReference>
<feature type="region of interest" description="Disordered" evidence="5">
    <location>
        <begin position="1"/>
        <end position="31"/>
    </location>
</feature>
<dbReference type="InterPro" id="IPR051694">
    <property type="entry name" value="Immunoregulatory_rcpt-like"/>
</dbReference>
<keyword evidence="4 6" id="KW-0472">Membrane</keyword>
<feature type="compositionally biased region" description="Low complexity" evidence="5">
    <location>
        <begin position="206"/>
        <end position="221"/>
    </location>
</feature>
<keyword evidence="8" id="KW-1185">Reference proteome</keyword>
<name>A0A7W7SP29_9ACTN</name>
<gene>
    <name evidence="7" type="ORF">FHR38_001704</name>
</gene>
<dbReference type="EMBL" id="JACHJW010000001">
    <property type="protein sequence ID" value="MBB4957971.1"/>
    <property type="molecule type" value="Genomic_DNA"/>
</dbReference>
<comment type="caution">
    <text evidence="7">The sequence shown here is derived from an EMBL/GenBank/DDBJ whole genome shotgun (WGS) entry which is preliminary data.</text>
</comment>
<feature type="compositionally biased region" description="Pro residues" evidence="5">
    <location>
        <begin position="322"/>
        <end position="352"/>
    </location>
</feature>
<protein>
    <submittedName>
        <fullName evidence="7">Uncharacterized protein</fullName>
    </submittedName>
</protein>
<evidence type="ECO:0000313" key="7">
    <source>
        <dbReference type="EMBL" id="MBB4957971.1"/>
    </source>
</evidence>
<keyword evidence="2 6" id="KW-0812">Transmembrane</keyword>
<dbReference type="Proteomes" id="UP000578819">
    <property type="component" value="Unassembled WGS sequence"/>
</dbReference>
<evidence type="ECO:0000256" key="2">
    <source>
        <dbReference type="ARBA" id="ARBA00022692"/>
    </source>
</evidence>
<dbReference type="PANTHER" id="PTHR15549">
    <property type="entry name" value="PAIRED IMMUNOGLOBULIN-LIKE TYPE 2 RECEPTOR"/>
    <property type="match status" value="1"/>
</dbReference>
<accession>A0A7W7SP29</accession>
<feature type="region of interest" description="Disordered" evidence="5">
    <location>
        <begin position="288"/>
        <end position="366"/>
    </location>
</feature>